<evidence type="ECO:0000313" key="2">
    <source>
        <dbReference type="EMBL" id="CAI4213947.1"/>
    </source>
</evidence>
<dbReference type="InterPro" id="IPR017853">
    <property type="entry name" value="GH"/>
</dbReference>
<name>A0A9P1MA28_9PEZI</name>
<sequence>MPEYGLGFWQYEAEPEYTVYDFDIYRYYRGPNLMIGNWYPRDYSRGFYEGMKASGQDKVVNLPQLGNSGGSHCRSGAANEVWSYGEEVYQICKTYLALREKMKDYIRELMKAAHIHGDPLMRPLFYDFPQDEKAWRIEDEYMFGWKYLVAPVLKAGQMQSTVYLPKGKQWRLVSAQGEATGTRCKEEVM</sequence>
<dbReference type="InterPro" id="IPR051816">
    <property type="entry name" value="Glycosyl_Hydrolase_31"/>
</dbReference>
<accession>A0A9P1MA28</accession>
<proteinExistence type="predicted"/>
<dbReference type="PANTHER" id="PTHR43863:SF2">
    <property type="entry name" value="MALTASE-GLUCOAMYLASE"/>
    <property type="match status" value="1"/>
</dbReference>
<dbReference type="Gene3D" id="3.20.20.80">
    <property type="entry name" value="Glycosidases"/>
    <property type="match status" value="1"/>
</dbReference>
<dbReference type="SUPFAM" id="SSF51011">
    <property type="entry name" value="Glycosyl hydrolase domain"/>
    <property type="match status" value="1"/>
</dbReference>
<dbReference type="InterPro" id="IPR013780">
    <property type="entry name" value="Glyco_hydro_b"/>
</dbReference>
<dbReference type="InterPro" id="IPR048395">
    <property type="entry name" value="Glyco_hydro_31_C"/>
</dbReference>
<dbReference type="SUPFAM" id="SSF51445">
    <property type="entry name" value="(Trans)glycosidases"/>
    <property type="match status" value="1"/>
</dbReference>
<feature type="domain" description="Glycosyl hydrolase family 31 C-terminal" evidence="1">
    <location>
        <begin position="117"/>
        <end position="175"/>
    </location>
</feature>
<evidence type="ECO:0000259" key="1">
    <source>
        <dbReference type="Pfam" id="PF21365"/>
    </source>
</evidence>
<gene>
    <name evidence="2" type="ORF">PPNO1_LOCUS3691</name>
</gene>
<dbReference type="Proteomes" id="UP000838763">
    <property type="component" value="Unassembled WGS sequence"/>
</dbReference>
<keyword evidence="3" id="KW-1185">Reference proteome</keyword>
<dbReference type="AlphaFoldDB" id="A0A9P1MA28"/>
<protein>
    <recommendedName>
        <fullName evidence="1">Glycosyl hydrolase family 31 C-terminal domain-containing protein</fullName>
    </recommendedName>
</protein>
<dbReference type="Pfam" id="PF21365">
    <property type="entry name" value="Glyco_hydro_31_3rd"/>
    <property type="match status" value="1"/>
</dbReference>
<evidence type="ECO:0000313" key="3">
    <source>
        <dbReference type="Proteomes" id="UP000838763"/>
    </source>
</evidence>
<reference evidence="2" key="1">
    <citation type="submission" date="2022-11" db="EMBL/GenBank/DDBJ databases">
        <authorList>
            <person name="Scott C."/>
            <person name="Bruce N."/>
        </authorList>
    </citation>
    <scope>NUCLEOTIDE SEQUENCE</scope>
</reference>
<organism evidence="2 3">
    <name type="scientific">Parascedosporium putredinis</name>
    <dbReference type="NCBI Taxonomy" id="1442378"/>
    <lineage>
        <taxon>Eukaryota</taxon>
        <taxon>Fungi</taxon>
        <taxon>Dikarya</taxon>
        <taxon>Ascomycota</taxon>
        <taxon>Pezizomycotina</taxon>
        <taxon>Sordariomycetes</taxon>
        <taxon>Hypocreomycetidae</taxon>
        <taxon>Microascales</taxon>
        <taxon>Microascaceae</taxon>
        <taxon>Parascedosporium</taxon>
    </lineage>
</organism>
<dbReference type="Gene3D" id="2.60.40.1180">
    <property type="entry name" value="Golgi alpha-mannosidase II"/>
    <property type="match status" value="1"/>
</dbReference>
<comment type="caution">
    <text evidence="2">The sequence shown here is derived from an EMBL/GenBank/DDBJ whole genome shotgun (WGS) entry which is preliminary data.</text>
</comment>
<dbReference type="PANTHER" id="PTHR43863">
    <property type="entry name" value="HYDROLASE, PUTATIVE (AFU_ORTHOLOGUE AFUA_1G03140)-RELATED"/>
    <property type="match status" value="1"/>
</dbReference>
<dbReference type="OrthoDB" id="10070917at2759"/>
<dbReference type="EMBL" id="CALLCH030000009">
    <property type="protein sequence ID" value="CAI4213947.1"/>
    <property type="molecule type" value="Genomic_DNA"/>
</dbReference>